<accession>L8IGE2</accession>
<keyword evidence="3 4" id="KW-1015">Disulfide bond</keyword>
<dbReference type="FunFam" id="2.10.70.10:FF:000054">
    <property type="entry name" value="Complement inhibitory factor H"/>
    <property type="match status" value="1"/>
</dbReference>
<dbReference type="GO" id="GO:0005615">
    <property type="term" value="C:extracellular space"/>
    <property type="evidence" value="ECO:0007669"/>
    <property type="project" value="TreeGrafter"/>
</dbReference>
<dbReference type="GO" id="GO:0006956">
    <property type="term" value="P:complement activation"/>
    <property type="evidence" value="ECO:0007669"/>
    <property type="project" value="TreeGrafter"/>
</dbReference>
<dbReference type="CDD" id="cd00033">
    <property type="entry name" value="CCP"/>
    <property type="match status" value="2"/>
</dbReference>
<dbReference type="InterPro" id="IPR000436">
    <property type="entry name" value="Sushi_SCR_CCP_dom"/>
</dbReference>
<evidence type="ECO:0000313" key="7">
    <source>
        <dbReference type="Proteomes" id="UP000011080"/>
    </source>
</evidence>
<feature type="non-terminal residue" evidence="6">
    <location>
        <position position="333"/>
    </location>
</feature>
<evidence type="ECO:0000259" key="5">
    <source>
        <dbReference type="PROSITE" id="PS50923"/>
    </source>
</evidence>
<dbReference type="Gene3D" id="2.10.70.10">
    <property type="entry name" value="Complement Module, domain 1"/>
    <property type="match status" value="4"/>
</dbReference>
<dbReference type="Pfam" id="PF00084">
    <property type="entry name" value="Sushi"/>
    <property type="match status" value="3"/>
</dbReference>
<keyword evidence="2" id="KW-0732">Signal</keyword>
<dbReference type="InterPro" id="IPR035976">
    <property type="entry name" value="Sushi/SCR/CCP_sf"/>
</dbReference>
<evidence type="ECO:0000256" key="1">
    <source>
        <dbReference type="ARBA" id="ARBA00022659"/>
    </source>
</evidence>
<evidence type="ECO:0000313" key="6">
    <source>
        <dbReference type="EMBL" id="ELR55326.1"/>
    </source>
</evidence>
<gene>
    <name evidence="6" type="ORF">M91_03588</name>
</gene>
<comment type="caution">
    <text evidence="4">Lacks conserved residue(s) required for the propagation of feature annotation.</text>
</comment>
<dbReference type="AlphaFoldDB" id="L8IGE2"/>
<feature type="domain" description="Sushi" evidence="5">
    <location>
        <begin position="234"/>
        <end position="292"/>
    </location>
</feature>
<evidence type="ECO:0000256" key="4">
    <source>
        <dbReference type="PROSITE-ProRule" id="PRU00302"/>
    </source>
</evidence>
<dbReference type="FunFam" id="2.10.70.10:FF:000026">
    <property type="entry name" value="Complement inhibitory factor H"/>
    <property type="match status" value="1"/>
</dbReference>
<reference evidence="6 7" key="1">
    <citation type="journal article" date="2012" name="Nat. Genet.">
        <title>The yak genome and adaptation to life at high altitude.</title>
        <authorList>
            <person name="Qiu Q."/>
            <person name="Zhang G."/>
            <person name="Ma T."/>
            <person name="Qian W."/>
            <person name="Wang J."/>
            <person name="Ye Z."/>
            <person name="Cao C."/>
            <person name="Hu Q."/>
            <person name="Kim J."/>
            <person name="Larkin D.M."/>
            <person name="Auvil L."/>
            <person name="Capitanu B."/>
            <person name="Ma J."/>
            <person name="Lewin H.A."/>
            <person name="Qian X."/>
            <person name="Lang Y."/>
            <person name="Zhou R."/>
            <person name="Wang L."/>
            <person name="Wang K."/>
            <person name="Xia J."/>
            <person name="Liao S."/>
            <person name="Pan S."/>
            <person name="Lu X."/>
            <person name="Hou H."/>
            <person name="Wang Y."/>
            <person name="Zang X."/>
            <person name="Yin Y."/>
            <person name="Ma H."/>
            <person name="Zhang J."/>
            <person name="Wang Z."/>
            <person name="Zhang Y."/>
            <person name="Zhang D."/>
            <person name="Yonezawa T."/>
            <person name="Hasegawa M."/>
            <person name="Zhong Y."/>
            <person name="Liu W."/>
            <person name="Zhang Y."/>
            <person name="Huang Z."/>
            <person name="Zhang S."/>
            <person name="Long R."/>
            <person name="Yang H."/>
            <person name="Wang J."/>
            <person name="Lenstra J.A."/>
            <person name="Cooper D.N."/>
            <person name="Wu Y."/>
            <person name="Wang J."/>
            <person name="Shi P."/>
            <person name="Wang J."/>
            <person name="Liu J."/>
        </authorList>
    </citation>
    <scope>NUCLEOTIDE SEQUENCE [LARGE SCALE GENOMIC DNA]</scope>
    <source>
        <strain evidence="7">yakQH1</strain>
    </source>
</reference>
<dbReference type="GO" id="GO:0001851">
    <property type="term" value="F:complement component C3b binding"/>
    <property type="evidence" value="ECO:0007669"/>
    <property type="project" value="TreeGrafter"/>
</dbReference>
<organism evidence="6 7">
    <name type="scientific">Bos mutus</name>
    <name type="common">wild yak</name>
    <dbReference type="NCBI Taxonomy" id="72004"/>
    <lineage>
        <taxon>Eukaryota</taxon>
        <taxon>Metazoa</taxon>
        <taxon>Chordata</taxon>
        <taxon>Craniata</taxon>
        <taxon>Vertebrata</taxon>
        <taxon>Euteleostomi</taxon>
        <taxon>Mammalia</taxon>
        <taxon>Eutheria</taxon>
        <taxon>Laurasiatheria</taxon>
        <taxon>Artiodactyla</taxon>
        <taxon>Ruminantia</taxon>
        <taxon>Pecora</taxon>
        <taxon>Bovidae</taxon>
        <taxon>Bovinae</taxon>
        <taxon>Bos</taxon>
    </lineage>
</organism>
<feature type="domain" description="Sushi" evidence="5">
    <location>
        <begin position="64"/>
        <end position="121"/>
    </location>
</feature>
<dbReference type="EMBL" id="JH881276">
    <property type="protein sequence ID" value="ELR55326.1"/>
    <property type="molecule type" value="Genomic_DNA"/>
</dbReference>
<proteinExistence type="predicted"/>
<dbReference type="PANTHER" id="PTHR45785">
    <property type="entry name" value="COMPLEMENT FACTOR H-RELATED"/>
    <property type="match status" value="1"/>
</dbReference>
<dbReference type="SMART" id="SM00032">
    <property type="entry name" value="CCP"/>
    <property type="match status" value="3"/>
</dbReference>
<dbReference type="Proteomes" id="UP000011080">
    <property type="component" value="Unassembled WGS sequence"/>
</dbReference>
<protein>
    <submittedName>
        <fullName evidence="6">Complement factor H-related protein 3</fullName>
    </submittedName>
</protein>
<sequence>KTCDFPEIKHGSIYNENRYKKIFPADVKYFYYTCEHSFVTPSQSLWTRINCTEEGWSPTPKCLRQCFFPWVENGQSTSSGQTHREGDIVHIVCDTGYSLPNGQSNITCGERGWSSPPECRHVWAIDYAMGHQQLMRSAATLPSLEVRVVGLKLVIFSSQGWPPWQPTQVGNYSLCLKLQGSIIYKSTASPCYTPQTNTVLETNCTSVKKKPIILFVSEDSTGTLTHCWWEYPRGRCGPPPPIDNGDTVSFPLSQYPPGSAVEYQCQAYYVLQGNRHIVCRNGEWSEPPKCLDACVISEEMMKQHNIQLKWRDDKKLYTRTDDTIEFTCKRGYR</sequence>
<feature type="non-terminal residue" evidence="6">
    <location>
        <position position="1"/>
    </location>
</feature>
<evidence type="ECO:0000256" key="2">
    <source>
        <dbReference type="ARBA" id="ARBA00022729"/>
    </source>
</evidence>
<dbReference type="PANTHER" id="PTHR45785:SF7">
    <property type="entry name" value="COMPLEMENT FACTOR H"/>
    <property type="match status" value="1"/>
</dbReference>
<evidence type="ECO:0000256" key="3">
    <source>
        <dbReference type="ARBA" id="ARBA00023157"/>
    </source>
</evidence>
<dbReference type="InterPro" id="IPR051503">
    <property type="entry name" value="ComplSys_Reg/VirEntry_Med"/>
</dbReference>
<dbReference type="SUPFAM" id="SSF57535">
    <property type="entry name" value="Complement control module/SCR domain"/>
    <property type="match status" value="3"/>
</dbReference>
<name>L8IGE2_9CETA</name>
<keyword evidence="1 4" id="KW-0768">Sushi</keyword>
<dbReference type="PROSITE" id="PS50923">
    <property type="entry name" value="SUSHI"/>
    <property type="match status" value="2"/>
</dbReference>
<feature type="disulfide bond" evidence="4">
    <location>
        <begin position="236"/>
        <end position="279"/>
    </location>
</feature>